<proteinExistence type="predicted"/>
<evidence type="ECO:0000256" key="1">
    <source>
        <dbReference type="SAM" id="Phobius"/>
    </source>
</evidence>
<comment type="caution">
    <text evidence="3">The sequence shown here is derived from an EMBL/GenBank/DDBJ whole genome shotgun (WGS) entry which is preliminary data.</text>
</comment>
<dbReference type="RefSeq" id="WP_216965355.1">
    <property type="nucleotide sequence ID" value="NZ_JAHOPB010000002.1"/>
</dbReference>
<keyword evidence="1" id="KW-0812">Transmembrane</keyword>
<dbReference type="EMBL" id="JAHOPB010000002">
    <property type="protein sequence ID" value="MBU8876506.1"/>
    <property type="molecule type" value="Genomic_DNA"/>
</dbReference>
<keyword evidence="3" id="KW-0503">Monooxygenase</keyword>
<keyword evidence="1" id="KW-1133">Transmembrane helix</keyword>
<evidence type="ECO:0000313" key="4">
    <source>
        <dbReference type="Proteomes" id="UP000727907"/>
    </source>
</evidence>
<feature type="transmembrane region" description="Helical" evidence="1">
    <location>
        <begin position="229"/>
        <end position="250"/>
    </location>
</feature>
<dbReference type="GO" id="GO:0004497">
    <property type="term" value="F:monooxygenase activity"/>
    <property type="evidence" value="ECO:0007669"/>
    <property type="project" value="UniProtKB-KW"/>
</dbReference>
<dbReference type="PANTHER" id="PTHR40057">
    <property type="entry name" value="SLR1162 PROTEIN"/>
    <property type="match status" value="1"/>
</dbReference>
<feature type="domain" description="ABM" evidence="2">
    <location>
        <begin position="114"/>
        <end position="203"/>
    </location>
</feature>
<accession>A0ABS6IPG6</accession>
<keyword evidence="4" id="KW-1185">Reference proteome</keyword>
<dbReference type="Pfam" id="PF03992">
    <property type="entry name" value="ABM"/>
    <property type="match status" value="1"/>
</dbReference>
<name>A0ABS6IPG6_9HYPH</name>
<evidence type="ECO:0000259" key="2">
    <source>
        <dbReference type="PROSITE" id="PS51725"/>
    </source>
</evidence>
<keyword evidence="1" id="KW-0472">Membrane</keyword>
<feature type="transmembrane region" description="Helical" evidence="1">
    <location>
        <begin position="302"/>
        <end position="320"/>
    </location>
</feature>
<sequence>MSASRTDTTHSVSIVTQTCVRPERADDFARWQGETSSLIQHFPGFIEQRLLPPAPPLQVDWVILQRFASLADAKRWLGAPERQNRIAGAAPMLVGRDDVHIVEDESSGIKPAPVSAIISTRVKPGREAEYRAWEQKIAAAQSKAPGLQGYRFEPPVPGVQEDFVAILRFDTEANLKAWLDSPVRRALVEEAAPLTEEFHSRIASSGFEQWFRDGDAAGAPLSAWKMNMLVLLMLYPIVMLFGFFVGTPVFDRMFHLPFAVSLFLGNVVSVVLTGFLVPWIAGHFRWWLQPAPGRELRAGLQGAALIAALYVAMVLAFLHFF</sequence>
<gene>
    <name evidence="3" type="ORF">KQ910_22225</name>
</gene>
<organism evidence="3 4">
    <name type="scientific">Reyranella humidisoli</name>
    <dbReference type="NCBI Taxonomy" id="2849149"/>
    <lineage>
        <taxon>Bacteria</taxon>
        <taxon>Pseudomonadati</taxon>
        <taxon>Pseudomonadota</taxon>
        <taxon>Alphaproteobacteria</taxon>
        <taxon>Hyphomicrobiales</taxon>
        <taxon>Reyranellaceae</taxon>
        <taxon>Reyranella</taxon>
    </lineage>
</organism>
<dbReference type="PROSITE" id="PS51725">
    <property type="entry name" value="ABM"/>
    <property type="match status" value="1"/>
</dbReference>
<reference evidence="3 4" key="1">
    <citation type="submission" date="2021-06" db="EMBL/GenBank/DDBJ databases">
        <authorList>
            <person name="Lee D.H."/>
        </authorList>
    </citation>
    <scope>NUCLEOTIDE SEQUENCE [LARGE SCALE GENOMIC DNA]</scope>
    <source>
        <strain evidence="3 4">MMS21-HV4-11</strain>
    </source>
</reference>
<dbReference type="InterPro" id="IPR007138">
    <property type="entry name" value="ABM_dom"/>
</dbReference>
<keyword evidence="3" id="KW-0560">Oxidoreductase</keyword>
<dbReference type="InterPro" id="IPR038762">
    <property type="entry name" value="ABM_predict"/>
</dbReference>
<feature type="transmembrane region" description="Helical" evidence="1">
    <location>
        <begin position="256"/>
        <end position="281"/>
    </location>
</feature>
<dbReference type="PANTHER" id="PTHR40057:SF1">
    <property type="entry name" value="SLR1162 PROTEIN"/>
    <property type="match status" value="1"/>
</dbReference>
<evidence type="ECO:0000313" key="3">
    <source>
        <dbReference type="EMBL" id="MBU8876506.1"/>
    </source>
</evidence>
<dbReference type="Proteomes" id="UP000727907">
    <property type="component" value="Unassembled WGS sequence"/>
</dbReference>
<protein>
    <submittedName>
        <fullName evidence="3">Antibiotic biosynthesis monooxygenase</fullName>
    </submittedName>
</protein>